<dbReference type="InterPro" id="IPR025676">
    <property type="entry name" value="Clr5_dom"/>
</dbReference>
<proteinExistence type="predicted"/>
<organism evidence="3 4">
    <name type="scientific">Colletotrichum asianum</name>
    <dbReference type="NCBI Taxonomy" id="702518"/>
    <lineage>
        <taxon>Eukaryota</taxon>
        <taxon>Fungi</taxon>
        <taxon>Dikarya</taxon>
        <taxon>Ascomycota</taxon>
        <taxon>Pezizomycotina</taxon>
        <taxon>Sordariomycetes</taxon>
        <taxon>Hypocreomycetidae</taxon>
        <taxon>Glomerellales</taxon>
        <taxon>Glomerellaceae</taxon>
        <taxon>Colletotrichum</taxon>
        <taxon>Colletotrichum gloeosporioides species complex</taxon>
    </lineage>
</organism>
<evidence type="ECO:0000256" key="1">
    <source>
        <dbReference type="SAM" id="MobiDB-lite"/>
    </source>
</evidence>
<evidence type="ECO:0000313" key="4">
    <source>
        <dbReference type="Proteomes" id="UP000434172"/>
    </source>
</evidence>
<dbReference type="Pfam" id="PF14420">
    <property type="entry name" value="Clr5"/>
    <property type="match status" value="1"/>
</dbReference>
<dbReference type="PANTHER" id="PTHR38788:SF3">
    <property type="entry name" value="CLR5 DOMAIN-CONTAINING PROTEIN"/>
    <property type="match status" value="1"/>
</dbReference>
<accession>A0A8H3ZE85</accession>
<dbReference type="Proteomes" id="UP000434172">
    <property type="component" value="Unassembled WGS sequence"/>
</dbReference>
<reference evidence="3 4" key="1">
    <citation type="submission" date="2019-12" db="EMBL/GenBank/DDBJ databases">
        <title>A genome sequence resource for the geographically widespread anthracnose pathogen Colletotrichum asianum.</title>
        <authorList>
            <person name="Meng Y."/>
        </authorList>
    </citation>
    <scope>NUCLEOTIDE SEQUENCE [LARGE SCALE GENOMIC DNA]</scope>
    <source>
        <strain evidence="3 4">ICMP 18580</strain>
    </source>
</reference>
<comment type="caution">
    <text evidence="3">The sequence shown here is derived from an EMBL/GenBank/DDBJ whole genome shotgun (WGS) entry which is preliminary data.</text>
</comment>
<dbReference type="PANTHER" id="PTHR38788">
    <property type="entry name" value="CLR5 DOMAIN-CONTAINING PROTEIN"/>
    <property type="match status" value="1"/>
</dbReference>
<dbReference type="OrthoDB" id="5986190at2759"/>
<name>A0A8H3ZE85_9PEZI</name>
<evidence type="ECO:0000313" key="3">
    <source>
        <dbReference type="EMBL" id="KAF0315863.1"/>
    </source>
</evidence>
<gene>
    <name evidence="3" type="ORF">GQ607_016882</name>
</gene>
<feature type="domain" description="Clr5" evidence="2">
    <location>
        <begin position="43"/>
        <end position="95"/>
    </location>
</feature>
<dbReference type="AlphaFoldDB" id="A0A8H3ZE85"/>
<feature type="region of interest" description="Disordered" evidence="1">
    <location>
        <begin position="1"/>
        <end position="40"/>
    </location>
</feature>
<protein>
    <recommendedName>
        <fullName evidence="2">Clr5 domain-containing protein</fullName>
    </recommendedName>
</protein>
<dbReference type="EMBL" id="WOWK01000182">
    <property type="protein sequence ID" value="KAF0315863.1"/>
    <property type="molecule type" value="Genomic_DNA"/>
</dbReference>
<evidence type="ECO:0000259" key="2">
    <source>
        <dbReference type="Pfam" id="PF14420"/>
    </source>
</evidence>
<sequence>MKSSAVKAPNGPVPAKRKASTDSEADEMTSPGKSAKPRKRVPAEIWETKRPIITRLYQEEKKSLKEVMEIMERDYHFTATVKMYKSRIWKWGLDKKLKGDEVLAIMLLQRDREALKRPTEFRIRGQPVDMENIQRYLKRNPGLMAKFRAGQTPSVQTALEVTCRTPSPPPSPLRALAPTTEMQSTEQVLYLFRDYIDGSFSSGTWWCEYDVECSSIRAPQTLQSDESNELFERVVASFALVNRCMRCGDHIDINRVLGPAFDTLKRLVSSETPNFVARTISLLWYLERHYKHDLLRLVLHYLADLMPIVLGPHHILAHIWRRLAMTEFSSYYELSMRLYELLVPEIEGRVGSANYLTFLLYCDYLDCMHGRRTAEDCESVISSHISRSQRSGREHLWLEDMALSHAGLLATCKENQGRPDEAIAVLTAHMNAYSMANDQEASLHLTLGVKYYNMNNDVAAIASFKSAARVALTSDGDERICDLALSNLEASFQKMDKTTMANRVHQYRMDRVAKFAEKSAFLEKGFSDDYDNDSDDVSIELDALPEWLWKCDDIEDEPEVWSDLAPFTWDKQSPASFAAYPSGALEWANTSQPESPAVISTEYSPRIESHLIDPEVEYLYAQAGGVR</sequence>
<keyword evidence="4" id="KW-1185">Reference proteome</keyword>